<dbReference type="PANTHER" id="PTHR15528">
    <property type="entry name" value="PEROXISOME PROLIFERATOR ACTIVATED RECEPTOR GAMMA COACTIVATOR 1 PGC-1 -RELATED"/>
    <property type="match status" value="1"/>
</dbReference>
<feature type="compositionally biased region" description="Polar residues" evidence="9">
    <location>
        <begin position="207"/>
        <end position="216"/>
    </location>
</feature>
<dbReference type="GO" id="GO:0003723">
    <property type="term" value="F:RNA binding"/>
    <property type="evidence" value="ECO:0007669"/>
    <property type="project" value="UniProtKB-UniRule"/>
</dbReference>
<dbReference type="SUPFAM" id="SSF54928">
    <property type="entry name" value="RNA-binding domain, RBD"/>
    <property type="match status" value="1"/>
</dbReference>
<evidence type="ECO:0000256" key="1">
    <source>
        <dbReference type="ARBA" id="ARBA00004123"/>
    </source>
</evidence>
<dbReference type="PANTHER" id="PTHR15528:SF11">
    <property type="entry name" value="FI18188P1"/>
    <property type="match status" value="1"/>
</dbReference>
<dbReference type="KEGG" id="goe:100897264"/>
<feature type="domain" description="RRM" evidence="10">
    <location>
        <begin position="535"/>
        <end position="607"/>
    </location>
</feature>
<feature type="compositionally biased region" description="Low complexity" evidence="9">
    <location>
        <begin position="398"/>
        <end position="411"/>
    </location>
</feature>
<dbReference type="SMART" id="SM00360">
    <property type="entry name" value="RRM"/>
    <property type="match status" value="1"/>
</dbReference>
<proteinExistence type="predicted"/>
<dbReference type="Pfam" id="PF00076">
    <property type="entry name" value="RRM_1"/>
    <property type="match status" value="1"/>
</dbReference>
<feature type="compositionally biased region" description="Basic and acidic residues" evidence="9">
    <location>
        <begin position="9"/>
        <end position="20"/>
    </location>
</feature>
<feature type="region of interest" description="Disordered" evidence="9">
    <location>
        <begin position="89"/>
        <end position="220"/>
    </location>
</feature>
<feature type="compositionally biased region" description="Basic and acidic residues" evidence="9">
    <location>
        <begin position="463"/>
        <end position="476"/>
    </location>
</feature>
<keyword evidence="12" id="KW-0675">Receptor</keyword>
<dbReference type="AlphaFoldDB" id="A0AAJ7PAN7"/>
<evidence type="ECO:0000256" key="3">
    <source>
        <dbReference type="ARBA" id="ARBA00022884"/>
    </source>
</evidence>
<evidence type="ECO:0000256" key="8">
    <source>
        <dbReference type="PROSITE-ProRule" id="PRU00176"/>
    </source>
</evidence>
<feature type="compositionally biased region" description="Low complexity" evidence="9">
    <location>
        <begin position="434"/>
        <end position="445"/>
    </location>
</feature>
<dbReference type="GeneID" id="100897264"/>
<feature type="region of interest" description="Disordered" evidence="9">
    <location>
        <begin position="1"/>
        <end position="23"/>
    </location>
</feature>
<gene>
    <name evidence="12" type="primary">LOC100897264</name>
</gene>
<dbReference type="InterPro" id="IPR034605">
    <property type="entry name" value="PGC-1"/>
</dbReference>
<keyword evidence="11" id="KW-1185">Reference proteome</keyword>
<keyword evidence="7" id="KW-0539">Nucleus</keyword>
<keyword evidence="2" id="KW-0597">Phosphoprotein</keyword>
<dbReference type="PROSITE" id="PS50102">
    <property type="entry name" value="RRM"/>
    <property type="match status" value="1"/>
</dbReference>
<dbReference type="GO" id="GO:0045944">
    <property type="term" value="P:positive regulation of transcription by RNA polymerase II"/>
    <property type="evidence" value="ECO:0007669"/>
    <property type="project" value="TreeGrafter"/>
</dbReference>
<dbReference type="CTD" id="6345"/>
<protein>
    <submittedName>
        <fullName evidence="12">Peroxisome proliferator-activated receptor gamma coactivator-related protein 1</fullName>
    </submittedName>
</protein>
<evidence type="ECO:0000256" key="4">
    <source>
        <dbReference type="ARBA" id="ARBA00023015"/>
    </source>
</evidence>
<evidence type="ECO:0000256" key="2">
    <source>
        <dbReference type="ARBA" id="ARBA00022553"/>
    </source>
</evidence>
<keyword evidence="3 8" id="KW-0694">RNA-binding</keyword>
<evidence type="ECO:0000256" key="5">
    <source>
        <dbReference type="ARBA" id="ARBA00023159"/>
    </source>
</evidence>
<evidence type="ECO:0000256" key="6">
    <source>
        <dbReference type="ARBA" id="ARBA00023163"/>
    </source>
</evidence>
<dbReference type="GO" id="GO:0005634">
    <property type="term" value="C:nucleus"/>
    <property type="evidence" value="ECO:0007669"/>
    <property type="project" value="UniProtKB-SubCell"/>
</dbReference>
<dbReference type="InterPro" id="IPR012677">
    <property type="entry name" value="Nucleotide-bd_a/b_plait_sf"/>
</dbReference>
<dbReference type="InterPro" id="IPR035979">
    <property type="entry name" value="RBD_domain_sf"/>
</dbReference>
<keyword evidence="5" id="KW-0010">Activator</keyword>
<evidence type="ECO:0000259" key="10">
    <source>
        <dbReference type="PROSITE" id="PS50102"/>
    </source>
</evidence>
<evidence type="ECO:0000256" key="7">
    <source>
        <dbReference type="ARBA" id="ARBA00023242"/>
    </source>
</evidence>
<dbReference type="Proteomes" id="UP000694867">
    <property type="component" value="Unplaced"/>
</dbReference>
<feature type="compositionally biased region" description="Basic residues" evidence="9">
    <location>
        <begin position="412"/>
        <end position="433"/>
    </location>
</feature>
<comment type="subcellular location">
    <subcellularLocation>
        <location evidence="1">Nucleus</location>
    </subcellularLocation>
</comment>
<accession>A0AAJ7PAN7</accession>
<feature type="region of interest" description="Disordered" evidence="9">
    <location>
        <begin position="382"/>
        <end position="476"/>
    </location>
</feature>
<dbReference type="GO" id="GO:0003712">
    <property type="term" value="F:transcription coregulator activity"/>
    <property type="evidence" value="ECO:0007669"/>
    <property type="project" value="InterPro"/>
</dbReference>
<feature type="compositionally biased region" description="Basic and acidic residues" evidence="9">
    <location>
        <begin position="192"/>
        <end position="201"/>
    </location>
</feature>
<evidence type="ECO:0000313" key="12">
    <source>
        <dbReference type="RefSeq" id="XP_018495832.1"/>
    </source>
</evidence>
<keyword evidence="6" id="KW-0804">Transcription</keyword>
<name>A0AAJ7PAN7_9ACAR</name>
<feature type="compositionally biased region" description="Basic and acidic residues" evidence="9">
    <location>
        <begin position="382"/>
        <end position="392"/>
    </location>
</feature>
<dbReference type="InterPro" id="IPR000504">
    <property type="entry name" value="RRM_dom"/>
</dbReference>
<feature type="compositionally biased region" description="Low complexity" evidence="9">
    <location>
        <begin position="174"/>
        <end position="183"/>
    </location>
</feature>
<feature type="compositionally biased region" description="Polar residues" evidence="9">
    <location>
        <begin position="91"/>
        <end position="104"/>
    </location>
</feature>
<dbReference type="Gene3D" id="3.30.70.330">
    <property type="match status" value="1"/>
</dbReference>
<reference evidence="12" key="1">
    <citation type="submission" date="2025-08" db="UniProtKB">
        <authorList>
            <consortium name="RefSeq"/>
        </authorList>
    </citation>
    <scope>IDENTIFICATION</scope>
</reference>
<evidence type="ECO:0000256" key="9">
    <source>
        <dbReference type="SAM" id="MobiDB-lite"/>
    </source>
</evidence>
<dbReference type="RefSeq" id="XP_018495832.1">
    <property type="nucleotide sequence ID" value="XM_018640316.1"/>
</dbReference>
<keyword evidence="4" id="KW-0805">Transcription regulation</keyword>
<sequence length="656" mass="73661">MASMTASTDFRRSNHERSHSESSVWIDDYLNADGLDTDDLLDLRSGGVNLLAPFADDDDLQSALSHFIPECAFSEFDAVEPVDIETVEAEQLSQSSVPHDTTSVRVPEIGTQRQRRTKETSRRVSENVFPDPVHSGQNAFASPSLPVSRCNKIISPKKASTPSPRKWMGAHQQPGPSLKSPGKSKPKTSDSPTEKSDKVRLEGVLVSSHNRGNASSKKQKIVSQALLDKLKAASKKAARQSILISTPVTQQPAKRYFVSLDHDYCVDMTKGEKDDLEVQPMELEPEDERAVARIEVLPDLSLAARELPVDRAPLAHDPDVKVSGVQTSVNHPVEVDREQQELELCANVVNEEVVTSIETGSASSDSGIDSFIRTEEDDFEGSLRKGWTDGKSRKSRRSSPSSSDCSSIMSVRSRRSTSRRNRGKSSSRRRGSRSRSPSLRRTYSSSRRRAYSRDSSPDSNSGSEDRRYDRSRVERRSPYETSWNRDRGVRRERKNIWASTEEPKMYPRMPPLNKSGQKTIMQSALETIERGGDRQVLYVGQIQEGTTRNQIREKFDRFGPIAEVSLHFRETGENYAFVTFHQPKDAYFALENAASLPDFKLCFGGRRQFCGRKWSDLDNDPERAYHSTGSKDLVEKHDDFDSLLSALKTASKRRQI</sequence>
<evidence type="ECO:0000313" key="11">
    <source>
        <dbReference type="Proteomes" id="UP000694867"/>
    </source>
</evidence>
<organism evidence="11 12">
    <name type="scientific">Galendromus occidentalis</name>
    <name type="common">western predatory mite</name>
    <dbReference type="NCBI Taxonomy" id="34638"/>
    <lineage>
        <taxon>Eukaryota</taxon>
        <taxon>Metazoa</taxon>
        <taxon>Ecdysozoa</taxon>
        <taxon>Arthropoda</taxon>
        <taxon>Chelicerata</taxon>
        <taxon>Arachnida</taxon>
        <taxon>Acari</taxon>
        <taxon>Parasitiformes</taxon>
        <taxon>Mesostigmata</taxon>
        <taxon>Gamasina</taxon>
        <taxon>Phytoseioidea</taxon>
        <taxon>Phytoseiidae</taxon>
        <taxon>Typhlodrominae</taxon>
        <taxon>Galendromus</taxon>
    </lineage>
</organism>